<gene>
    <name evidence="2" type="ORF">Tci_017341</name>
</gene>
<sequence>MKLNCAPISKMSPSPTAGVGTGEVTGVGMVRDASEIGKEPDEHPAAPYPKPKGSSAAVSSTRTACCYCSSDAASSLSEPGPSSSDSSLFEPVPLASDLSPSVSVSNIDLKVPRYLFRKGRVGDDAGMLMKKESRKRICTYYGMMMVIRSSPLLLWLRCQATGWAEYARPYVQYCGRRNLEKMWGWVMSEIKKASSMNTRNIDGMNAPPYCVLLLVRGHQGIELCLEKLMVVVANLVLVVMKACVHCSMEWDDQREVVEPLVDGDVEEVDDLSFEAMEDDEVATVDGVFEGAFGALGDEI</sequence>
<name>A0A6L2K7J9_TANCI</name>
<accession>A0A6L2K7J9</accession>
<organism evidence="2">
    <name type="scientific">Tanacetum cinerariifolium</name>
    <name type="common">Dalmatian daisy</name>
    <name type="synonym">Chrysanthemum cinerariifolium</name>
    <dbReference type="NCBI Taxonomy" id="118510"/>
    <lineage>
        <taxon>Eukaryota</taxon>
        <taxon>Viridiplantae</taxon>
        <taxon>Streptophyta</taxon>
        <taxon>Embryophyta</taxon>
        <taxon>Tracheophyta</taxon>
        <taxon>Spermatophyta</taxon>
        <taxon>Magnoliopsida</taxon>
        <taxon>eudicotyledons</taxon>
        <taxon>Gunneridae</taxon>
        <taxon>Pentapetalae</taxon>
        <taxon>asterids</taxon>
        <taxon>campanulids</taxon>
        <taxon>Asterales</taxon>
        <taxon>Asteraceae</taxon>
        <taxon>Asteroideae</taxon>
        <taxon>Anthemideae</taxon>
        <taxon>Anthemidinae</taxon>
        <taxon>Tanacetum</taxon>
    </lineage>
</organism>
<dbReference type="EMBL" id="BKCJ010001975">
    <property type="protein sequence ID" value="GEU45363.1"/>
    <property type="molecule type" value="Genomic_DNA"/>
</dbReference>
<feature type="region of interest" description="Disordered" evidence="1">
    <location>
        <begin position="1"/>
        <end position="55"/>
    </location>
</feature>
<evidence type="ECO:0000256" key="1">
    <source>
        <dbReference type="SAM" id="MobiDB-lite"/>
    </source>
</evidence>
<proteinExistence type="predicted"/>
<evidence type="ECO:0000313" key="2">
    <source>
        <dbReference type="EMBL" id="GEU45363.1"/>
    </source>
</evidence>
<protein>
    <submittedName>
        <fullName evidence="2">Uncharacterized protein</fullName>
    </submittedName>
</protein>
<feature type="compositionally biased region" description="Basic and acidic residues" evidence="1">
    <location>
        <begin position="32"/>
        <end position="44"/>
    </location>
</feature>
<dbReference type="AlphaFoldDB" id="A0A6L2K7J9"/>
<comment type="caution">
    <text evidence="2">The sequence shown here is derived from an EMBL/GenBank/DDBJ whole genome shotgun (WGS) entry which is preliminary data.</text>
</comment>
<reference evidence="2" key="1">
    <citation type="journal article" date="2019" name="Sci. Rep.">
        <title>Draft genome of Tanacetum cinerariifolium, the natural source of mosquito coil.</title>
        <authorList>
            <person name="Yamashiro T."/>
            <person name="Shiraishi A."/>
            <person name="Satake H."/>
            <person name="Nakayama K."/>
        </authorList>
    </citation>
    <scope>NUCLEOTIDE SEQUENCE</scope>
</reference>